<name>A0A1M7YRC3_9VIBR</name>
<dbReference type="SUPFAM" id="SSF103088">
    <property type="entry name" value="OmpA-like"/>
    <property type="match status" value="1"/>
</dbReference>
<keyword evidence="3" id="KW-0998">Cell outer membrane</keyword>
<evidence type="ECO:0000256" key="1">
    <source>
        <dbReference type="ARBA" id="ARBA00004442"/>
    </source>
</evidence>
<evidence type="ECO:0000313" key="6">
    <source>
        <dbReference type="EMBL" id="SHO55076.1"/>
    </source>
</evidence>
<dbReference type="AlphaFoldDB" id="A0A1M7YRC3"/>
<evidence type="ECO:0000256" key="3">
    <source>
        <dbReference type="ARBA" id="ARBA00023237"/>
    </source>
</evidence>
<dbReference type="InterPro" id="IPR006665">
    <property type="entry name" value="OmpA-like"/>
</dbReference>
<dbReference type="CDD" id="cd07185">
    <property type="entry name" value="OmpA_C-like"/>
    <property type="match status" value="1"/>
</dbReference>
<feature type="domain" description="OmpA-like" evidence="5">
    <location>
        <begin position="151"/>
        <end position="268"/>
    </location>
</feature>
<dbReference type="InterPro" id="IPR036737">
    <property type="entry name" value="OmpA-like_sf"/>
</dbReference>
<dbReference type="GO" id="GO:0009279">
    <property type="term" value="C:cell outer membrane"/>
    <property type="evidence" value="ECO:0007669"/>
    <property type="project" value="UniProtKB-SubCell"/>
</dbReference>
<dbReference type="Gene3D" id="3.30.1330.60">
    <property type="entry name" value="OmpA-like domain"/>
    <property type="match status" value="1"/>
</dbReference>
<dbReference type="Pfam" id="PF00691">
    <property type="entry name" value="OmpA"/>
    <property type="match status" value="1"/>
</dbReference>
<evidence type="ECO:0000259" key="5">
    <source>
        <dbReference type="PROSITE" id="PS51123"/>
    </source>
</evidence>
<keyword evidence="2 4" id="KW-0472">Membrane</keyword>
<evidence type="ECO:0000256" key="4">
    <source>
        <dbReference type="PROSITE-ProRule" id="PRU00473"/>
    </source>
</evidence>
<reference evidence="7" key="1">
    <citation type="submission" date="2016-12" db="EMBL/GenBank/DDBJ databases">
        <authorList>
            <person name="Rodrigo-Torres L."/>
            <person name="Arahal R.D."/>
            <person name="Lucena T."/>
        </authorList>
    </citation>
    <scope>NUCLEOTIDE SEQUENCE [LARGE SCALE GENOMIC DNA]</scope>
</reference>
<gene>
    <name evidence="6" type="primary">oprF_1</name>
    <name evidence="6" type="ORF">VQ7734_00795</name>
</gene>
<dbReference type="STRING" id="1117707.VQ7734_00795"/>
<accession>A0A1M7YRC3</accession>
<organism evidence="6 7">
    <name type="scientific">Vibrio quintilis</name>
    <dbReference type="NCBI Taxonomy" id="1117707"/>
    <lineage>
        <taxon>Bacteria</taxon>
        <taxon>Pseudomonadati</taxon>
        <taxon>Pseudomonadota</taxon>
        <taxon>Gammaproteobacteria</taxon>
        <taxon>Vibrionales</taxon>
        <taxon>Vibrionaceae</taxon>
        <taxon>Vibrio</taxon>
    </lineage>
</organism>
<keyword evidence="7" id="KW-1185">Reference proteome</keyword>
<comment type="subcellular location">
    <subcellularLocation>
        <location evidence="1">Cell outer membrane</location>
    </subcellularLocation>
</comment>
<protein>
    <submittedName>
        <fullName evidence="6">Outer membrane porin F</fullName>
    </submittedName>
</protein>
<dbReference type="PANTHER" id="PTHR30329:SF21">
    <property type="entry name" value="LIPOPROTEIN YIAD-RELATED"/>
    <property type="match status" value="1"/>
</dbReference>
<dbReference type="Proteomes" id="UP000184600">
    <property type="component" value="Unassembled WGS sequence"/>
</dbReference>
<dbReference type="InterPro" id="IPR006664">
    <property type="entry name" value="OMP_bac"/>
</dbReference>
<dbReference type="EMBL" id="FRFG01000011">
    <property type="protein sequence ID" value="SHO55076.1"/>
    <property type="molecule type" value="Genomic_DNA"/>
</dbReference>
<dbReference type="PROSITE" id="PS51257">
    <property type="entry name" value="PROKAR_LIPOPROTEIN"/>
    <property type="match status" value="1"/>
</dbReference>
<dbReference type="PRINTS" id="PR01021">
    <property type="entry name" value="OMPADOMAIN"/>
</dbReference>
<proteinExistence type="predicted"/>
<evidence type="ECO:0000313" key="7">
    <source>
        <dbReference type="Proteomes" id="UP000184600"/>
    </source>
</evidence>
<evidence type="ECO:0000256" key="2">
    <source>
        <dbReference type="ARBA" id="ARBA00023136"/>
    </source>
</evidence>
<dbReference type="PANTHER" id="PTHR30329">
    <property type="entry name" value="STATOR ELEMENT OF FLAGELLAR MOTOR COMPLEX"/>
    <property type="match status" value="1"/>
</dbReference>
<dbReference type="PROSITE" id="PS51123">
    <property type="entry name" value="OMPA_2"/>
    <property type="match status" value="1"/>
</dbReference>
<dbReference type="InterPro" id="IPR050330">
    <property type="entry name" value="Bact_OuterMem_StrucFunc"/>
</dbReference>
<sequence length="279" mass="31234">MSMKLSGLNLHLPVILVALLLQGCVSYPDAGQGGMAEQYMSAEFSPVMPDEPLGPEHGLRFDWQLAKLHLNSLIQEGAKWCFPATVVQAQETQNRIAREISGGLLTDAANDLIILRKRLNKLENQLGYVTRHARCQPPADEQQFRQELTRIDEIYHLLNSDNQFALNSYAINPVYMGQLAQAVLLLRDMSHLSLTVTGHADTTGTEEHNEKLAMERARQVKRYLMIFGLKPERIKTESLGESLPRYKSDAPEARLTNRRVSIEILSEQQAGMAVSQGGQ</sequence>